<dbReference type="EMBL" id="VUYU01000007">
    <property type="protein sequence ID" value="NHZ34376.1"/>
    <property type="molecule type" value="Genomic_DNA"/>
</dbReference>
<sequence length="513" mass="54808">MQATMQHNIGQLFMVGFDALEPNEHIIGLIRERRIGGVILFRRNVHTPAQVSRLCQRLQEINAEVSDQPLLIALDQEGGMVMRIEQGVTPIPAAMAFQAAGSVDDCRQVNFINGDEMRQIGINMLLAPVLDVNNNRLNPIIGVRAYGEDADTVVRYGMAALRGQQEAGVIVTAKHFPGHGDTAVDSHYSMALVPHDLERLRAVELAPFRAAIAGGVDAIMTAHVAFPAIEPDPAVPATLSRAVLTGLLREEMAYQGAIISDCLEMGAIADGVGVAAGAVATLQAGCDIVLISHREEQQRAALAAVSAAVAQGTIAAQRIEEALARVRRLKQARAVGGWRERAAIPGGLMTAESMTLAKKVQKAALLVQGDFRPLDPALPVRLITVEVRSRSEVDEVANGRNNEARSSMLPALRQAGLDVTEYAISAEASDAEVAAAIAFADGAQQIVVQTYNAMLVENQRRLLAAMPADKLWVVAGRLPYDLDLAPQAQGRLAAFGCRPAALEPVVERLTQAA</sequence>
<dbReference type="Proteomes" id="UP000785613">
    <property type="component" value="Unassembled WGS sequence"/>
</dbReference>
<reference evidence="5 6" key="1">
    <citation type="submission" date="2019-09" db="EMBL/GenBank/DDBJ databases">
        <title>Taxonomy of Antarctic Massilia spp.: description of Massilia rubra sp. nov., Massilia aquatica sp. nov., Massilia mucilaginosa sp. nov., Massilia frigida sp. nov. isolated from streams, lakes and regoliths.</title>
        <authorList>
            <person name="Holochova P."/>
            <person name="Sedlacek I."/>
            <person name="Kralova S."/>
            <person name="Maslanova I."/>
            <person name="Busse H.-J."/>
            <person name="Stankova E."/>
            <person name="Vrbovska V."/>
            <person name="Kovarovic V."/>
            <person name="Bartak M."/>
            <person name="Svec P."/>
            <person name="Pantucek R."/>
        </authorList>
    </citation>
    <scope>NUCLEOTIDE SEQUENCE [LARGE SCALE GENOMIC DNA]</scope>
    <source>
        <strain evidence="5 6">CCM 8692</strain>
    </source>
</reference>
<dbReference type="GO" id="GO:0004563">
    <property type="term" value="F:beta-N-acetylhexosaminidase activity"/>
    <property type="evidence" value="ECO:0007669"/>
    <property type="project" value="UniProtKB-EC"/>
</dbReference>
<dbReference type="PANTHER" id="PTHR30480">
    <property type="entry name" value="BETA-HEXOSAMINIDASE-RELATED"/>
    <property type="match status" value="1"/>
</dbReference>
<comment type="caution">
    <text evidence="5">The sequence shown here is derived from an EMBL/GenBank/DDBJ whole genome shotgun (WGS) entry which is preliminary data.</text>
</comment>
<keyword evidence="3 5" id="KW-0326">Glycosidase</keyword>
<dbReference type="Gene3D" id="3.20.20.300">
    <property type="entry name" value="Glycoside hydrolase, family 3, N-terminal domain"/>
    <property type="match status" value="1"/>
</dbReference>
<feature type="domain" description="Glycoside hydrolase family 3 N-terminal" evidence="4">
    <location>
        <begin position="5"/>
        <end position="329"/>
    </location>
</feature>
<dbReference type="InterPro" id="IPR017853">
    <property type="entry name" value="GH"/>
</dbReference>
<evidence type="ECO:0000256" key="2">
    <source>
        <dbReference type="ARBA" id="ARBA00022801"/>
    </source>
</evidence>
<dbReference type="SUPFAM" id="SSF51445">
    <property type="entry name" value="(Trans)glycosidases"/>
    <property type="match status" value="1"/>
</dbReference>
<protein>
    <submittedName>
        <fullName evidence="5">Beta-N-acetylhexosaminidase</fullName>
        <ecNumber evidence="5">3.2.1.52</ecNumber>
    </submittedName>
</protein>
<gene>
    <name evidence="5" type="primary">nagZ</name>
    <name evidence="5" type="ORF">F0185_12360</name>
</gene>
<dbReference type="RefSeq" id="WP_167224827.1">
    <property type="nucleotide sequence ID" value="NZ_VUYU01000007.1"/>
</dbReference>
<dbReference type="PANTHER" id="PTHR30480:SF16">
    <property type="entry name" value="GLYCOSIDE HYDROLASE FAMILY 3 DOMAIN PROTEIN"/>
    <property type="match status" value="1"/>
</dbReference>
<keyword evidence="6" id="KW-1185">Reference proteome</keyword>
<name>A0ABX0LHS8_9BURK</name>
<evidence type="ECO:0000259" key="4">
    <source>
        <dbReference type="Pfam" id="PF00933"/>
    </source>
</evidence>
<dbReference type="EC" id="3.2.1.52" evidence="5"/>
<evidence type="ECO:0000256" key="1">
    <source>
        <dbReference type="ARBA" id="ARBA00005336"/>
    </source>
</evidence>
<dbReference type="Pfam" id="PF00933">
    <property type="entry name" value="Glyco_hydro_3"/>
    <property type="match status" value="1"/>
</dbReference>
<evidence type="ECO:0000313" key="5">
    <source>
        <dbReference type="EMBL" id="NHZ34376.1"/>
    </source>
</evidence>
<organism evidence="5 6">
    <name type="scientific">Massilia rubra</name>
    <dbReference type="NCBI Taxonomy" id="2607910"/>
    <lineage>
        <taxon>Bacteria</taxon>
        <taxon>Pseudomonadati</taxon>
        <taxon>Pseudomonadota</taxon>
        <taxon>Betaproteobacteria</taxon>
        <taxon>Burkholderiales</taxon>
        <taxon>Oxalobacteraceae</taxon>
        <taxon>Telluria group</taxon>
        <taxon>Massilia</taxon>
    </lineage>
</organism>
<dbReference type="InterPro" id="IPR036962">
    <property type="entry name" value="Glyco_hydro_3_N_sf"/>
</dbReference>
<evidence type="ECO:0000313" key="6">
    <source>
        <dbReference type="Proteomes" id="UP000785613"/>
    </source>
</evidence>
<keyword evidence="2 5" id="KW-0378">Hydrolase</keyword>
<proteinExistence type="inferred from homology"/>
<dbReference type="InterPro" id="IPR050226">
    <property type="entry name" value="NagZ_Beta-hexosaminidase"/>
</dbReference>
<accession>A0ABX0LHS8</accession>
<evidence type="ECO:0000256" key="3">
    <source>
        <dbReference type="ARBA" id="ARBA00023295"/>
    </source>
</evidence>
<dbReference type="NCBIfam" id="NF003740">
    <property type="entry name" value="PRK05337.1"/>
    <property type="match status" value="1"/>
</dbReference>
<dbReference type="InterPro" id="IPR001764">
    <property type="entry name" value="Glyco_hydro_3_N"/>
</dbReference>
<comment type="similarity">
    <text evidence="1">Belongs to the glycosyl hydrolase 3 family.</text>
</comment>